<dbReference type="AlphaFoldDB" id="A0A6G9CKS6"/>
<evidence type="ECO:0000259" key="1">
    <source>
        <dbReference type="Pfam" id="PF00501"/>
    </source>
</evidence>
<accession>A0A6G9CKS6</accession>
<evidence type="ECO:0000313" key="2">
    <source>
        <dbReference type="EMBL" id="QIP37607.1"/>
    </source>
</evidence>
<dbReference type="SUPFAM" id="SSF56801">
    <property type="entry name" value="Acetyl-CoA synthetase-like"/>
    <property type="match status" value="1"/>
</dbReference>
<dbReference type="Gene3D" id="3.40.50.980">
    <property type="match status" value="1"/>
</dbReference>
<dbReference type="EMBL" id="CP050124">
    <property type="protein sequence ID" value="QIP37607.1"/>
    <property type="molecule type" value="Genomic_DNA"/>
</dbReference>
<feature type="domain" description="AMP-dependent synthetase/ligase" evidence="1">
    <location>
        <begin position="2"/>
        <end position="92"/>
    </location>
</feature>
<name>A0A6G9CKS6_RHOER</name>
<evidence type="ECO:0000313" key="3">
    <source>
        <dbReference type="Proteomes" id="UP000502345"/>
    </source>
</evidence>
<organism evidence="2 3">
    <name type="scientific">Rhodococcus erythropolis</name>
    <name type="common">Arthrobacter picolinophilus</name>
    <dbReference type="NCBI Taxonomy" id="1833"/>
    <lineage>
        <taxon>Bacteria</taxon>
        <taxon>Bacillati</taxon>
        <taxon>Actinomycetota</taxon>
        <taxon>Actinomycetes</taxon>
        <taxon>Mycobacteriales</taxon>
        <taxon>Nocardiaceae</taxon>
        <taxon>Rhodococcus</taxon>
        <taxon>Rhodococcus erythropolis group</taxon>
    </lineage>
</organism>
<dbReference type="InterPro" id="IPR000873">
    <property type="entry name" value="AMP-dep_synth/lig_dom"/>
</dbReference>
<gene>
    <name evidence="2" type="ORF">G9444_0363</name>
</gene>
<sequence length="145" mass="15972">MEGETTTFGELVSKANQLSNKFADLGLTRGDVVAGLLLNGTEFYEITLACTQSGLYFVPINTHLAGPEVEYIVRDCDASVLIVHAELADKVVGRIEDAVPHRVVIGSAPGRLVQLRSLHPLRRRNSRHPLARLGDDVHLRHNWPT</sequence>
<reference evidence="2 3" key="1">
    <citation type="submission" date="2020-03" db="EMBL/GenBank/DDBJ databases">
        <title>Screen low temperature-resistant strains for efficient degradation of petroleum hydrocarbons under the low temperature.</title>
        <authorList>
            <person name="Wang Y."/>
            <person name="Chen J."/>
        </authorList>
    </citation>
    <scope>NUCLEOTIDE SEQUENCE [LARGE SCALE GENOMIC DNA]</scope>
    <source>
        <strain evidence="2 3">KB1</strain>
    </source>
</reference>
<dbReference type="PANTHER" id="PTHR43767">
    <property type="entry name" value="LONG-CHAIN-FATTY-ACID--COA LIGASE"/>
    <property type="match status" value="1"/>
</dbReference>
<dbReference type="Proteomes" id="UP000502345">
    <property type="component" value="Chromosome"/>
</dbReference>
<dbReference type="InterPro" id="IPR050237">
    <property type="entry name" value="ATP-dep_AMP-bd_enzyme"/>
</dbReference>
<dbReference type="Pfam" id="PF00501">
    <property type="entry name" value="AMP-binding"/>
    <property type="match status" value="1"/>
</dbReference>
<proteinExistence type="predicted"/>
<protein>
    <recommendedName>
        <fullName evidence="1">AMP-dependent synthetase/ligase domain-containing protein</fullName>
    </recommendedName>
</protein>
<dbReference type="PANTHER" id="PTHR43767:SF1">
    <property type="entry name" value="NONRIBOSOMAL PEPTIDE SYNTHASE PES1 (EUROFUNG)-RELATED"/>
    <property type="match status" value="1"/>
</dbReference>